<dbReference type="EMBL" id="LR796311">
    <property type="protein sequence ID" value="CAB4136365.1"/>
    <property type="molecule type" value="Genomic_DNA"/>
</dbReference>
<dbReference type="SUPFAM" id="SSF49899">
    <property type="entry name" value="Concanavalin A-like lectins/glucanases"/>
    <property type="match status" value="2"/>
</dbReference>
<reference evidence="2" key="1">
    <citation type="submission" date="2020-04" db="EMBL/GenBank/DDBJ databases">
        <authorList>
            <person name="Chiriac C."/>
            <person name="Salcher M."/>
            <person name="Ghai R."/>
            <person name="Kavagutti S V."/>
        </authorList>
    </citation>
    <scope>NUCLEOTIDE SEQUENCE</scope>
</reference>
<protein>
    <submittedName>
        <fullName evidence="2">SPRY domain containing protein</fullName>
    </submittedName>
</protein>
<dbReference type="InterPro" id="IPR043136">
    <property type="entry name" value="B30.2/SPRY_sf"/>
</dbReference>
<dbReference type="InterPro" id="IPR003877">
    <property type="entry name" value="SPRY_dom"/>
</dbReference>
<organism evidence="2">
    <name type="scientific">uncultured Caudovirales phage</name>
    <dbReference type="NCBI Taxonomy" id="2100421"/>
    <lineage>
        <taxon>Viruses</taxon>
        <taxon>Duplodnaviria</taxon>
        <taxon>Heunggongvirae</taxon>
        <taxon>Uroviricota</taxon>
        <taxon>Caudoviricetes</taxon>
        <taxon>Peduoviridae</taxon>
        <taxon>Maltschvirus</taxon>
        <taxon>Maltschvirus maltsch</taxon>
    </lineage>
</organism>
<dbReference type="InterPro" id="IPR013320">
    <property type="entry name" value="ConA-like_dom_sf"/>
</dbReference>
<dbReference type="SMART" id="SM00449">
    <property type="entry name" value="SPRY"/>
    <property type="match status" value="1"/>
</dbReference>
<dbReference type="Gene3D" id="2.60.120.920">
    <property type="match status" value="1"/>
</dbReference>
<feature type="domain" description="B30.2/SPRY" evidence="1">
    <location>
        <begin position="245"/>
        <end position="437"/>
    </location>
</feature>
<dbReference type="Gene3D" id="2.60.120.200">
    <property type="match status" value="1"/>
</dbReference>
<accession>A0A6J5LPJ8</accession>
<proteinExistence type="predicted"/>
<dbReference type="Pfam" id="PF24299">
    <property type="entry name" value="DUF7483"/>
    <property type="match status" value="1"/>
</dbReference>
<name>A0A6J5LPJ8_9CAUD</name>
<evidence type="ECO:0000313" key="2">
    <source>
        <dbReference type="EMBL" id="CAB4136365.1"/>
    </source>
</evidence>
<dbReference type="PROSITE" id="PS50188">
    <property type="entry name" value="B302_SPRY"/>
    <property type="match status" value="1"/>
</dbReference>
<evidence type="ECO:0000259" key="1">
    <source>
        <dbReference type="PROSITE" id="PS50188"/>
    </source>
</evidence>
<sequence>MFASKDLAFSRPSGYQISRSVRLRSGATAYFNRTPASATNQKTWTWSGWVKRGALGANMQLFGADSTTGGGSVPRSQLFITSSDQLDFSNNATGSAWVDLISTSVYRDSSAWYHVMCAIDTTQATAANRVKLYVNNSQITAFGTAGYPAQNDNTAVNTTGPHNIGRYQNNATQYFDGYITEVNFIDGQALTPSSFGQYNANGVWSPIKYAGTYGTNGFYLNFSDNSASTATTIGKDNSGNGNNWTPNNISVTAGVTYDSMLDVPTLYADGGNGRGNYAVLNPLENVNTTYMSFQNGNLRANMGTGAVTGCWSSMVFPSGKFYFETTITTVSNGTIVGISYGSNTYADGSSKCIGYTFNGDKSVLGTSTAYGATYTTGDVIGIAVDKAASTVTFYKNNASQGVITDASILAQSYRAWLQNGTSGQSSLLDINFGQRPFTYTPPTGFVAINTQNLSTPTIANGAAYMAATTYTGNDGTQSIVNTINGVSFQPDLVWVKARSNAFNHDLVDSVRGNDTILFSNLTNAETAVGTTGTQLQITSSGFTVIQRVSYQATNQSAVTYVGWQWKAGTTSSSNTSGTITSTVSVGATQGFSVVTYTGTGANATVGHGLGVAPSMMIIKNRGGVVNWGIYHKFLGSGSPQTYVLQFDTSAQFGPSATYWNSTAPTSSVFSLGTLANTNGSGGNFVAYCFSEVAGFSKFGSYTGNGSADGPFVYLGFRPRFILIKASSAVADWDIFDSSRDTSNTGQYYLFPNTSGAEQTLPRFDLLSNGIKLRTTGDPNNSSVTYIYAAFAENPFKYSLAR</sequence>
<dbReference type="InterPro" id="IPR001870">
    <property type="entry name" value="B30.2/SPRY"/>
</dbReference>
<gene>
    <name evidence="2" type="ORF">UFOVP294_67</name>
    <name evidence="3" type="ORF">UFOVP566_18</name>
</gene>
<evidence type="ECO:0000313" key="3">
    <source>
        <dbReference type="EMBL" id="CAB4150310.1"/>
    </source>
</evidence>
<dbReference type="InterPro" id="IPR055906">
    <property type="entry name" value="DUF7483"/>
</dbReference>
<dbReference type="EMBL" id="LR796538">
    <property type="protein sequence ID" value="CAB4150310.1"/>
    <property type="molecule type" value="Genomic_DNA"/>
</dbReference>
<dbReference type="Pfam" id="PF00622">
    <property type="entry name" value="SPRY"/>
    <property type="match status" value="1"/>
</dbReference>